<dbReference type="AlphaFoldDB" id="A0A5C6RSI8"/>
<comment type="caution">
    <text evidence="2">The sequence shown here is derived from an EMBL/GenBank/DDBJ whole genome shotgun (WGS) entry which is preliminary data.</text>
</comment>
<sequence>MKKRLLFVAAIVAASTTFAQDGLTSKKGEAYLPEAGDWSISVDAQPLLNYVGNMANAGTNGAGTLNAAWTNGSNAITGKYFKDENTAYRAMLRIGFSSSTVGTVNNYFVNPSDVEDQEFTDEVKVSGNNVTLGFGLEKRRGNTRIQGVYGAMMNIGFGGGKTTNTYGLAYSDSAFAANPGLVNGRTLETKAGSTFQLGIAGFIGVEWFFAPKVSLGAEYTWGLAMSSTGEGEVTSESWGLNPGEVATNPNHIVTNTAKTGKSSSFGIDTGLSGANISLNFHF</sequence>
<feature type="chain" id="PRO_5022848585" description="Outer membrane beta-barrel protein" evidence="1">
    <location>
        <begin position="20"/>
        <end position="282"/>
    </location>
</feature>
<name>A0A5C6RSI8_9FLAO</name>
<dbReference type="RefSeq" id="WP_147100216.1">
    <property type="nucleotide sequence ID" value="NZ_VOOS01000003.1"/>
</dbReference>
<keyword evidence="1" id="KW-0732">Signal</keyword>
<keyword evidence="3" id="KW-1185">Reference proteome</keyword>
<evidence type="ECO:0000256" key="1">
    <source>
        <dbReference type="SAM" id="SignalP"/>
    </source>
</evidence>
<proteinExistence type="predicted"/>
<feature type="signal peptide" evidence="1">
    <location>
        <begin position="1"/>
        <end position="19"/>
    </location>
</feature>
<organism evidence="2 3">
    <name type="scientific">Vicingus serpentipes</name>
    <dbReference type="NCBI Taxonomy" id="1926625"/>
    <lineage>
        <taxon>Bacteria</taxon>
        <taxon>Pseudomonadati</taxon>
        <taxon>Bacteroidota</taxon>
        <taxon>Flavobacteriia</taxon>
        <taxon>Flavobacteriales</taxon>
        <taxon>Vicingaceae</taxon>
        <taxon>Vicingus</taxon>
    </lineage>
</organism>
<dbReference type="Proteomes" id="UP000321721">
    <property type="component" value="Unassembled WGS sequence"/>
</dbReference>
<protein>
    <recommendedName>
        <fullName evidence="4">Outer membrane beta-barrel protein</fullName>
    </recommendedName>
</protein>
<evidence type="ECO:0000313" key="3">
    <source>
        <dbReference type="Proteomes" id="UP000321721"/>
    </source>
</evidence>
<reference evidence="2 3" key="1">
    <citation type="submission" date="2019-08" db="EMBL/GenBank/DDBJ databases">
        <title>Genome of Vicingus serpentipes NCIMB 15042.</title>
        <authorList>
            <person name="Bowman J.P."/>
        </authorList>
    </citation>
    <scope>NUCLEOTIDE SEQUENCE [LARGE SCALE GENOMIC DNA]</scope>
    <source>
        <strain evidence="2 3">NCIMB 15042</strain>
    </source>
</reference>
<accession>A0A5C6RSI8</accession>
<dbReference type="OrthoDB" id="1466900at2"/>
<gene>
    <name evidence="2" type="ORF">FRY74_07715</name>
</gene>
<evidence type="ECO:0000313" key="2">
    <source>
        <dbReference type="EMBL" id="TXB65301.1"/>
    </source>
</evidence>
<dbReference type="EMBL" id="VOOS01000003">
    <property type="protein sequence ID" value="TXB65301.1"/>
    <property type="molecule type" value="Genomic_DNA"/>
</dbReference>
<evidence type="ECO:0008006" key="4">
    <source>
        <dbReference type="Google" id="ProtNLM"/>
    </source>
</evidence>